<dbReference type="RefSeq" id="WP_038489308.1">
    <property type="nucleotide sequence ID" value="NZ_CP009962.1"/>
</dbReference>
<keyword evidence="13" id="KW-1185">Reference proteome</keyword>
<keyword evidence="3" id="KW-0132">Cell division</keyword>
<dbReference type="GO" id="GO:0003677">
    <property type="term" value="F:DNA binding"/>
    <property type="evidence" value="ECO:0007669"/>
    <property type="project" value="UniProtKB-UniRule"/>
</dbReference>
<gene>
    <name evidence="12" type="ORF">LT85_2587</name>
</gene>
<dbReference type="KEGG" id="care:LT85_2587"/>
<dbReference type="GO" id="GO:0051301">
    <property type="term" value="P:cell division"/>
    <property type="evidence" value="ECO:0007669"/>
    <property type="project" value="UniProtKB-KW"/>
</dbReference>
<dbReference type="Pfam" id="PF00589">
    <property type="entry name" value="Phage_integrase"/>
    <property type="match status" value="1"/>
</dbReference>
<dbReference type="Gene3D" id="1.10.150.130">
    <property type="match status" value="1"/>
</dbReference>
<name>A0A0A1FDB6_9BURK</name>
<keyword evidence="5" id="KW-0229">DNA integration</keyword>
<dbReference type="SUPFAM" id="SSF56349">
    <property type="entry name" value="DNA breaking-rejoining enzymes"/>
    <property type="match status" value="1"/>
</dbReference>
<dbReference type="EMBL" id="CP009962">
    <property type="protein sequence ID" value="AIY41745.1"/>
    <property type="molecule type" value="Genomic_DNA"/>
</dbReference>
<feature type="domain" description="Tyr recombinase" evidence="10">
    <location>
        <begin position="166"/>
        <end position="377"/>
    </location>
</feature>
<keyword evidence="4" id="KW-0159">Chromosome partition</keyword>
<evidence type="ECO:0000256" key="4">
    <source>
        <dbReference type="ARBA" id="ARBA00022829"/>
    </source>
</evidence>
<evidence type="ECO:0000256" key="5">
    <source>
        <dbReference type="ARBA" id="ARBA00022908"/>
    </source>
</evidence>
<sequence length="385" mass="42602">MNGFALIDLDPLDRTAQAAELTLDLFAGGEPEPLVAARSDSELARAFLYSSELSANSIKSTKKELGRFLLWCQHHGKMLYQLHIEDLIAYKAFLKDPQPEGTWVSFTKWPRNDERWRPFSGPLGDPSVRQAFRVVKALLEFAKNAGYLRRNAGALVKNVKTTRDARVTRYLSPDAIGYVQASLDLLPATTPTRIKAKARDRFLFVSYVATGARLSELTAAKMGAMYTEGDGRWWLDVIGKGSKPRRLPVTPDMLDAFREYRKAFELAPHATRDDATPLVLATRGQVLAAVTDEAASNAMKSLFWAAAALAESTSDADSASALRQASAHWLRHTMLTTHANNNVSLKALQDTAGHANISTTAVYLHKSDKERHDELMGSLNRSRNS</sequence>
<dbReference type="InterPro" id="IPR013762">
    <property type="entry name" value="Integrase-like_cat_sf"/>
</dbReference>
<dbReference type="InterPro" id="IPR002104">
    <property type="entry name" value="Integrase_catalytic"/>
</dbReference>
<evidence type="ECO:0000256" key="3">
    <source>
        <dbReference type="ARBA" id="ARBA00022618"/>
    </source>
</evidence>
<evidence type="ECO:0000256" key="8">
    <source>
        <dbReference type="ARBA" id="ARBA00023306"/>
    </source>
</evidence>
<evidence type="ECO:0000313" key="13">
    <source>
        <dbReference type="Proteomes" id="UP000030302"/>
    </source>
</evidence>
<dbReference type="GO" id="GO:0006310">
    <property type="term" value="P:DNA recombination"/>
    <property type="evidence" value="ECO:0007669"/>
    <property type="project" value="UniProtKB-KW"/>
</dbReference>
<evidence type="ECO:0000256" key="2">
    <source>
        <dbReference type="ARBA" id="ARBA00022490"/>
    </source>
</evidence>
<dbReference type="PROSITE" id="PS51898">
    <property type="entry name" value="TYR_RECOMBINASE"/>
    <property type="match status" value="1"/>
</dbReference>
<dbReference type="PROSITE" id="PS51900">
    <property type="entry name" value="CB"/>
    <property type="match status" value="1"/>
</dbReference>
<evidence type="ECO:0000256" key="7">
    <source>
        <dbReference type="ARBA" id="ARBA00023172"/>
    </source>
</evidence>
<dbReference type="InterPro" id="IPR044068">
    <property type="entry name" value="CB"/>
</dbReference>
<dbReference type="AlphaFoldDB" id="A0A0A1FDB6"/>
<accession>A0A0A1FDB6</accession>
<dbReference type="OrthoDB" id="8610787at2"/>
<dbReference type="Gene3D" id="1.10.443.10">
    <property type="entry name" value="Intergrase catalytic core"/>
    <property type="match status" value="1"/>
</dbReference>
<comment type="subcellular location">
    <subcellularLocation>
        <location evidence="1">Cytoplasm</location>
    </subcellularLocation>
</comment>
<dbReference type="PANTHER" id="PTHR30349">
    <property type="entry name" value="PHAGE INTEGRASE-RELATED"/>
    <property type="match status" value="1"/>
</dbReference>
<keyword evidence="2" id="KW-0963">Cytoplasm</keyword>
<dbReference type="InterPro" id="IPR011010">
    <property type="entry name" value="DNA_brk_join_enz"/>
</dbReference>
<evidence type="ECO:0000313" key="12">
    <source>
        <dbReference type="EMBL" id="AIY41745.1"/>
    </source>
</evidence>
<evidence type="ECO:0000256" key="1">
    <source>
        <dbReference type="ARBA" id="ARBA00004496"/>
    </source>
</evidence>
<protein>
    <submittedName>
        <fullName evidence="12">Integrase</fullName>
    </submittedName>
</protein>
<evidence type="ECO:0000256" key="6">
    <source>
        <dbReference type="ARBA" id="ARBA00023125"/>
    </source>
</evidence>
<dbReference type="InterPro" id="IPR050090">
    <property type="entry name" value="Tyrosine_recombinase_XerCD"/>
</dbReference>
<organism evidence="12 13">
    <name type="scientific">Collimonas arenae</name>
    <dbReference type="NCBI Taxonomy" id="279058"/>
    <lineage>
        <taxon>Bacteria</taxon>
        <taxon>Pseudomonadati</taxon>
        <taxon>Pseudomonadota</taxon>
        <taxon>Betaproteobacteria</taxon>
        <taxon>Burkholderiales</taxon>
        <taxon>Oxalobacteraceae</taxon>
        <taxon>Collimonas</taxon>
    </lineage>
</organism>
<keyword evidence="6 9" id="KW-0238">DNA-binding</keyword>
<evidence type="ECO:0000259" key="11">
    <source>
        <dbReference type="PROSITE" id="PS51900"/>
    </source>
</evidence>
<dbReference type="InterPro" id="IPR010998">
    <property type="entry name" value="Integrase_recombinase_N"/>
</dbReference>
<keyword evidence="7" id="KW-0233">DNA recombination</keyword>
<dbReference type="GO" id="GO:0007059">
    <property type="term" value="P:chromosome segregation"/>
    <property type="evidence" value="ECO:0007669"/>
    <property type="project" value="UniProtKB-KW"/>
</dbReference>
<keyword evidence="8" id="KW-0131">Cell cycle</keyword>
<dbReference type="HOGENOM" id="CLU_027562_42_0_4"/>
<evidence type="ECO:0000259" key="10">
    <source>
        <dbReference type="PROSITE" id="PS51898"/>
    </source>
</evidence>
<dbReference type="STRING" id="279058.LT85_2587"/>
<dbReference type="PANTHER" id="PTHR30349:SF77">
    <property type="entry name" value="TYROSINE RECOMBINASE XERC"/>
    <property type="match status" value="1"/>
</dbReference>
<dbReference type="GO" id="GO:0015074">
    <property type="term" value="P:DNA integration"/>
    <property type="evidence" value="ECO:0007669"/>
    <property type="project" value="UniProtKB-KW"/>
</dbReference>
<proteinExistence type="predicted"/>
<dbReference type="Proteomes" id="UP000030302">
    <property type="component" value="Chromosome"/>
</dbReference>
<dbReference type="GO" id="GO:0005737">
    <property type="term" value="C:cytoplasm"/>
    <property type="evidence" value="ECO:0007669"/>
    <property type="project" value="UniProtKB-SubCell"/>
</dbReference>
<feature type="domain" description="Core-binding (CB)" evidence="11">
    <location>
        <begin position="38"/>
        <end position="143"/>
    </location>
</feature>
<evidence type="ECO:0000256" key="9">
    <source>
        <dbReference type="PROSITE-ProRule" id="PRU01248"/>
    </source>
</evidence>
<reference evidence="13" key="1">
    <citation type="journal article" date="2014" name="Soil Biol. Biochem.">
        <title>Structure and function of bacterial communities in ageing soils: Insights from the Mendocino ecological staircase.</title>
        <authorList>
            <person name="Uroz S."/>
            <person name="Tech J.J."/>
            <person name="Sawaya N.A."/>
            <person name="Frey-Klett P."/>
            <person name="Leveau J.H.J."/>
        </authorList>
    </citation>
    <scope>NUCLEOTIDE SEQUENCE [LARGE SCALE GENOMIC DNA]</scope>
    <source>
        <strain evidence="13">Cal35</strain>
    </source>
</reference>